<feature type="compositionally biased region" description="Polar residues" evidence="1">
    <location>
        <begin position="23"/>
        <end position="34"/>
    </location>
</feature>
<protein>
    <submittedName>
        <fullName evidence="2">Uncharacterized protein</fullName>
    </submittedName>
</protein>
<reference evidence="2" key="2">
    <citation type="journal article" date="2015" name="Fish Shellfish Immunol.">
        <title>Early steps in the European eel (Anguilla anguilla)-Vibrio vulnificus interaction in the gills: Role of the RtxA13 toxin.</title>
        <authorList>
            <person name="Callol A."/>
            <person name="Pajuelo D."/>
            <person name="Ebbesson L."/>
            <person name="Teles M."/>
            <person name="MacKenzie S."/>
            <person name="Amaro C."/>
        </authorList>
    </citation>
    <scope>NUCLEOTIDE SEQUENCE</scope>
</reference>
<reference evidence="2" key="1">
    <citation type="submission" date="2014-11" db="EMBL/GenBank/DDBJ databases">
        <authorList>
            <person name="Amaro Gonzalez C."/>
        </authorList>
    </citation>
    <scope>NUCLEOTIDE SEQUENCE</scope>
</reference>
<name>A0A0E9Q0J7_ANGAN</name>
<organism evidence="2">
    <name type="scientific">Anguilla anguilla</name>
    <name type="common">European freshwater eel</name>
    <name type="synonym">Muraena anguilla</name>
    <dbReference type="NCBI Taxonomy" id="7936"/>
    <lineage>
        <taxon>Eukaryota</taxon>
        <taxon>Metazoa</taxon>
        <taxon>Chordata</taxon>
        <taxon>Craniata</taxon>
        <taxon>Vertebrata</taxon>
        <taxon>Euteleostomi</taxon>
        <taxon>Actinopterygii</taxon>
        <taxon>Neopterygii</taxon>
        <taxon>Teleostei</taxon>
        <taxon>Anguilliformes</taxon>
        <taxon>Anguillidae</taxon>
        <taxon>Anguilla</taxon>
    </lineage>
</organism>
<proteinExistence type="predicted"/>
<sequence length="34" mass="3876">MKDKGAIMRLINKKNSKGPRQTLGLSNSTVWKHH</sequence>
<accession>A0A0E9Q0J7</accession>
<feature type="region of interest" description="Disordered" evidence="1">
    <location>
        <begin position="11"/>
        <end position="34"/>
    </location>
</feature>
<dbReference type="EMBL" id="GBXM01098909">
    <property type="protein sequence ID" value="JAH09668.1"/>
    <property type="molecule type" value="Transcribed_RNA"/>
</dbReference>
<evidence type="ECO:0000313" key="2">
    <source>
        <dbReference type="EMBL" id="JAH09668.1"/>
    </source>
</evidence>
<dbReference type="AlphaFoldDB" id="A0A0E9Q0J7"/>
<evidence type="ECO:0000256" key="1">
    <source>
        <dbReference type="SAM" id="MobiDB-lite"/>
    </source>
</evidence>